<gene>
    <name evidence="1" type="ORF">EVAR_23632_1</name>
</gene>
<name>A0A4C1VH34_EUMVA</name>
<proteinExistence type="predicted"/>
<comment type="caution">
    <text evidence="1">The sequence shown here is derived from an EMBL/GenBank/DDBJ whole genome shotgun (WGS) entry which is preliminary data.</text>
</comment>
<keyword evidence="2" id="KW-1185">Reference proteome</keyword>
<dbReference type="AlphaFoldDB" id="A0A4C1VH34"/>
<organism evidence="1 2">
    <name type="scientific">Eumeta variegata</name>
    <name type="common">Bagworm moth</name>
    <name type="synonym">Eumeta japonica</name>
    <dbReference type="NCBI Taxonomy" id="151549"/>
    <lineage>
        <taxon>Eukaryota</taxon>
        <taxon>Metazoa</taxon>
        <taxon>Ecdysozoa</taxon>
        <taxon>Arthropoda</taxon>
        <taxon>Hexapoda</taxon>
        <taxon>Insecta</taxon>
        <taxon>Pterygota</taxon>
        <taxon>Neoptera</taxon>
        <taxon>Endopterygota</taxon>
        <taxon>Lepidoptera</taxon>
        <taxon>Glossata</taxon>
        <taxon>Ditrysia</taxon>
        <taxon>Tineoidea</taxon>
        <taxon>Psychidae</taxon>
        <taxon>Oiketicinae</taxon>
        <taxon>Eumeta</taxon>
    </lineage>
</organism>
<accession>A0A4C1VH34</accession>
<evidence type="ECO:0000313" key="1">
    <source>
        <dbReference type="EMBL" id="GBP38428.1"/>
    </source>
</evidence>
<dbReference type="Proteomes" id="UP000299102">
    <property type="component" value="Unassembled WGS sequence"/>
</dbReference>
<evidence type="ECO:0000313" key="2">
    <source>
        <dbReference type="Proteomes" id="UP000299102"/>
    </source>
</evidence>
<reference evidence="1 2" key="1">
    <citation type="journal article" date="2019" name="Commun. Biol.">
        <title>The bagworm genome reveals a unique fibroin gene that provides high tensile strength.</title>
        <authorList>
            <person name="Kono N."/>
            <person name="Nakamura H."/>
            <person name="Ohtoshi R."/>
            <person name="Tomita M."/>
            <person name="Numata K."/>
            <person name="Arakawa K."/>
        </authorList>
    </citation>
    <scope>NUCLEOTIDE SEQUENCE [LARGE SCALE GENOMIC DNA]</scope>
</reference>
<sequence length="109" mass="11844">MCIINPSSCFCTVGAAVELVFADIGACGGAGAPPEAEARPKRRGRPLICGQNGMELKIAGHPRWFGVRLSVADNRRHQRRCNVRKRRINVMPTTALILATSESTEQDVI</sequence>
<dbReference type="EMBL" id="BGZK01000349">
    <property type="protein sequence ID" value="GBP38428.1"/>
    <property type="molecule type" value="Genomic_DNA"/>
</dbReference>
<protein>
    <submittedName>
        <fullName evidence="1">Uncharacterized protein</fullName>
    </submittedName>
</protein>